<proteinExistence type="predicted"/>
<keyword evidence="1" id="KW-0812">Transmembrane</keyword>
<evidence type="ECO:0000313" key="3">
    <source>
        <dbReference type="Proteomes" id="UP000664628"/>
    </source>
</evidence>
<keyword evidence="1" id="KW-1133">Transmembrane helix</keyword>
<dbReference type="EMBL" id="JAFMYW010000008">
    <property type="protein sequence ID" value="MBO0951653.1"/>
    <property type="molecule type" value="Genomic_DNA"/>
</dbReference>
<reference evidence="2 3" key="1">
    <citation type="submission" date="2021-03" db="EMBL/GenBank/DDBJ databases">
        <title>Fibrella sp. HMF5405 genome sequencing and assembly.</title>
        <authorList>
            <person name="Kang H."/>
            <person name="Kim H."/>
            <person name="Bae S."/>
            <person name="Joh K."/>
        </authorList>
    </citation>
    <scope>NUCLEOTIDE SEQUENCE [LARGE SCALE GENOMIC DNA]</scope>
    <source>
        <strain evidence="2 3">HMF5405</strain>
    </source>
</reference>
<accession>A0ABS3JNS9</accession>
<protein>
    <submittedName>
        <fullName evidence="2">DUF4199 domain-containing protein</fullName>
    </submittedName>
</protein>
<dbReference type="RefSeq" id="WP_207331599.1">
    <property type="nucleotide sequence ID" value="NZ_JAFMYW010000008.1"/>
</dbReference>
<dbReference type="Pfam" id="PF13858">
    <property type="entry name" value="DUF4199"/>
    <property type="match status" value="1"/>
</dbReference>
<name>A0ABS3JNS9_9BACT</name>
<gene>
    <name evidence="2" type="ORF">J2I46_23925</name>
</gene>
<keyword evidence="1" id="KW-0472">Membrane</keyword>
<feature type="transmembrane region" description="Helical" evidence="1">
    <location>
        <begin position="12"/>
        <end position="32"/>
    </location>
</feature>
<dbReference type="Proteomes" id="UP000664628">
    <property type="component" value="Unassembled WGS sequence"/>
</dbReference>
<sequence length="172" mass="18446">MEEKPSTASLALKWGGITGIALVVYSTLLYTIGGMANTALTSIVYVIIAVGLVLGIREFRTLNGGFLSIGEGVGLGALTAAVSGIISSAYSVIYTTVIDPSVREQILNQVRAKMEEQENLTDEQIDQALEISQKFQTPGLQFMFGILGSILVGVIFSLIISAIMRRKKDNPF</sequence>
<dbReference type="InterPro" id="IPR025250">
    <property type="entry name" value="DUF4199"/>
</dbReference>
<organism evidence="2 3">
    <name type="scientific">Fibrella forsythiae</name>
    <dbReference type="NCBI Taxonomy" id="2817061"/>
    <lineage>
        <taxon>Bacteria</taxon>
        <taxon>Pseudomonadati</taxon>
        <taxon>Bacteroidota</taxon>
        <taxon>Cytophagia</taxon>
        <taxon>Cytophagales</taxon>
        <taxon>Spirosomataceae</taxon>
        <taxon>Fibrella</taxon>
    </lineage>
</organism>
<feature type="transmembrane region" description="Helical" evidence="1">
    <location>
        <begin position="38"/>
        <end position="56"/>
    </location>
</feature>
<evidence type="ECO:0000313" key="2">
    <source>
        <dbReference type="EMBL" id="MBO0951653.1"/>
    </source>
</evidence>
<feature type="transmembrane region" description="Helical" evidence="1">
    <location>
        <begin position="142"/>
        <end position="164"/>
    </location>
</feature>
<evidence type="ECO:0000256" key="1">
    <source>
        <dbReference type="SAM" id="Phobius"/>
    </source>
</evidence>
<keyword evidence="3" id="KW-1185">Reference proteome</keyword>
<feature type="transmembrane region" description="Helical" evidence="1">
    <location>
        <begin position="68"/>
        <end position="93"/>
    </location>
</feature>
<comment type="caution">
    <text evidence="2">The sequence shown here is derived from an EMBL/GenBank/DDBJ whole genome shotgun (WGS) entry which is preliminary data.</text>
</comment>